<name>A0A0R2AA75_9LACO</name>
<accession>A0A0R2AA75</accession>
<dbReference type="InterPro" id="IPR011761">
    <property type="entry name" value="ATP-grasp"/>
</dbReference>
<dbReference type="Proteomes" id="UP000051008">
    <property type="component" value="Unassembled WGS sequence"/>
</dbReference>
<dbReference type="Gene3D" id="3.30.470.20">
    <property type="entry name" value="ATP-grasp fold, B domain"/>
    <property type="match status" value="1"/>
</dbReference>
<evidence type="ECO:0000313" key="4">
    <source>
        <dbReference type="Proteomes" id="UP000051008"/>
    </source>
</evidence>
<organism evidence="3 4">
    <name type="scientific">Ligilactobacillus agilis DSM 20509</name>
    <dbReference type="NCBI Taxonomy" id="1423718"/>
    <lineage>
        <taxon>Bacteria</taxon>
        <taxon>Bacillati</taxon>
        <taxon>Bacillota</taxon>
        <taxon>Bacilli</taxon>
        <taxon>Lactobacillales</taxon>
        <taxon>Lactobacillaceae</taxon>
        <taxon>Ligilactobacillus</taxon>
    </lineage>
</organism>
<evidence type="ECO:0000313" key="3">
    <source>
        <dbReference type="EMBL" id="KRM64039.1"/>
    </source>
</evidence>
<evidence type="ECO:0000259" key="2">
    <source>
        <dbReference type="PROSITE" id="PS50975"/>
    </source>
</evidence>
<protein>
    <submittedName>
        <fullName evidence="3">Putative carbamoylphosphate synthase large subunit</fullName>
    </submittedName>
</protein>
<feature type="domain" description="ATP-grasp" evidence="2">
    <location>
        <begin position="114"/>
        <end position="316"/>
    </location>
</feature>
<dbReference type="AlphaFoldDB" id="A0A0R2AA75"/>
<comment type="caution">
    <text evidence="3">The sequence shown here is derived from an EMBL/GenBank/DDBJ whole genome shotgun (WGS) entry which is preliminary data.</text>
</comment>
<sequence>MGSDFNAYGMARSFYELQEKRVDVYAAGWLSPIRYSSIMNVKIIPGFNTDPVFIETMRQLKNDVNDNEKVILVSCGDGYTDLLSKHKAELAESFICPVADYELIKQLVKKESFYELCEKFQLPYPKTKIINLSDDDGKYLEVLTSFEYPLIIKPASRIAWRDAEIDDKRKAYIINSYQEAKDELAKIEMAGYQGNLIVQEYIPGDDSNDRVLNAYVGKDHKVKFMSLGHPLLEDPSPEAIGNYLAVLPEYDQQLYDTVKEFLEKINYTGYANFDLKYDSRDQSFKFFEINTRQGRSSFYTTLTGDNLAAWLIRDYINNDLVGVCQYANQDSEKLMLWLGLAPKTFLKYARESQGKQVARRMIANKRYGNTFWYSKDVSLKRWLLYKRTWRYYTKLLAMYADKIKK</sequence>
<keyword evidence="1" id="KW-0547">Nucleotide-binding</keyword>
<gene>
    <name evidence="3" type="ORF">FC14_GL000049</name>
</gene>
<dbReference type="SUPFAM" id="SSF56059">
    <property type="entry name" value="Glutathione synthetase ATP-binding domain-like"/>
    <property type="match status" value="1"/>
</dbReference>
<evidence type="ECO:0000256" key="1">
    <source>
        <dbReference type="PROSITE-ProRule" id="PRU00409"/>
    </source>
</evidence>
<dbReference type="PATRIC" id="fig|1423718.3.peg.51"/>
<dbReference type="PROSITE" id="PS50975">
    <property type="entry name" value="ATP_GRASP"/>
    <property type="match status" value="1"/>
</dbReference>
<proteinExistence type="predicted"/>
<dbReference type="EMBL" id="AYYP01000044">
    <property type="protein sequence ID" value="KRM64039.1"/>
    <property type="molecule type" value="Genomic_DNA"/>
</dbReference>
<reference evidence="3 4" key="1">
    <citation type="journal article" date="2015" name="Genome Announc.">
        <title>Expanding the biotechnology potential of lactobacilli through comparative genomics of 213 strains and associated genera.</title>
        <authorList>
            <person name="Sun Z."/>
            <person name="Harris H.M."/>
            <person name="McCann A."/>
            <person name="Guo C."/>
            <person name="Argimon S."/>
            <person name="Zhang W."/>
            <person name="Yang X."/>
            <person name="Jeffery I.B."/>
            <person name="Cooney J.C."/>
            <person name="Kagawa T.F."/>
            <person name="Liu W."/>
            <person name="Song Y."/>
            <person name="Salvetti E."/>
            <person name="Wrobel A."/>
            <person name="Rasinkangas P."/>
            <person name="Parkhill J."/>
            <person name="Rea M.C."/>
            <person name="O'Sullivan O."/>
            <person name="Ritari J."/>
            <person name="Douillard F.P."/>
            <person name="Paul Ross R."/>
            <person name="Yang R."/>
            <person name="Briner A.E."/>
            <person name="Felis G.E."/>
            <person name="de Vos W.M."/>
            <person name="Barrangou R."/>
            <person name="Klaenhammer T.R."/>
            <person name="Caufield P.W."/>
            <person name="Cui Y."/>
            <person name="Zhang H."/>
            <person name="O'Toole P.W."/>
        </authorList>
    </citation>
    <scope>NUCLEOTIDE SEQUENCE [LARGE SCALE GENOMIC DNA]</scope>
    <source>
        <strain evidence="3 4">DSM 20509</strain>
    </source>
</reference>
<keyword evidence="4" id="KW-1185">Reference proteome</keyword>
<keyword evidence="1" id="KW-0067">ATP-binding</keyword>
<dbReference type="GO" id="GO:0005524">
    <property type="term" value="F:ATP binding"/>
    <property type="evidence" value="ECO:0007669"/>
    <property type="project" value="UniProtKB-UniRule"/>
</dbReference>
<dbReference type="GO" id="GO:0046872">
    <property type="term" value="F:metal ion binding"/>
    <property type="evidence" value="ECO:0007669"/>
    <property type="project" value="InterPro"/>
</dbReference>